<gene>
    <name evidence="2" type="ORF">BO70DRAFT_222927</name>
</gene>
<dbReference type="VEuPathDB" id="FungiDB:BO70DRAFT_222927"/>
<keyword evidence="1" id="KW-0812">Transmembrane</keyword>
<keyword evidence="1" id="KW-1133">Transmembrane helix</keyword>
<evidence type="ECO:0000313" key="2">
    <source>
        <dbReference type="EMBL" id="PWY86208.1"/>
    </source>
</evidence>
<organism evidence="2 3">
    <name type="scientific">Aspergillus heteromorphus CBS 117.55</name>
    <dbReference type="NCBI Taxonomy" id="1448321"/>
    <lineage>
        <taxon>Eukaryota</taxon>
        <taxon>Fungi</taxon>
        <taxon>Dikarya</taxon>
        <taxon>Ascomycota</taxon>
        <taxon>Pezizomycotina</taxon>
        <taxon>Eurotiomycetes</taxon>
        <taxon>Eurotiomycetidae</taxon>
        <taxon>Eurotiales</taxon>
        <taxon>Aspergillaceae</taxon>
        <taxon>Aspergillus</taxon>
        <taxon>Aspergillus subgen. Circumdati</taxon>
    </lineage>
</organism>
<comment type="caution">
    <text evidence="2">The sequence shown here is derived from an EMBL/GenBank/DDBJ whole genome shotgun (WGS) entry which is preliminary data.</text>
</comment>
<feature type="transmembrane region" description="Helical" evidence="1">
    <location>
        <begin position="20"/>
        <end position="42"/>
    </location>
</feature>
<reference evidence="2 3" key="1">
    <citation type="submission" date="2016-12" db="EMBL/GenBank/DDBJ databases">
        <title>The genomes of Aspergillus section Nigri reveals drivers in fungal speciation.</title>
        <authorList>
            <consortium name="DOE Joint Genome Institute"/>
            <person name="Vesth T.C."/>
            <person name="Nybo J."/>
            <person name="Theobald S."/>
            <person name="Brandl J."/>
            <person name="Frisvad J.C."/>
            <person name="Nielsen K.F."/>
            <person name="Lyhne E.K."/>
            <person name="Kogle M.E."/>
            <person name="Kuo A."/>
            <person name="Riley R."/>
            <person name="Clum A."/>
            <person name="Nolan M."/>
            <person name="Lipzen A."/>
            <person name="Salamov A."/>
            <person name="Henrissat B."/>
            <person name="Wiebenga A."/>
            <person name="De Vries R.P."/>
            <person name="Grigoriev I.V."/>
            <person name="Mortensen U.H."/>
            <person name="Andersen M.R."/>
            <person name="Baker S.E."/>
        </authorList>
    </citation>
    <scope>NUCLEOTIDE SEQUENCE [LARGE SCALE GENOMIC DNA]</scope>
    <source>
        <strain evidence="2 3">CBS 117.55</strain>
    </source>
</reference>
<keyword evidence="3" id="KW-1185">Reference proteome</keyword>
<keyword evidence="1" id="KW-0472">Membrane</keyword>
<dbReference type="Proteomes" id="UP000247233">
    <property type="component" value="Unassembled WGS sequence"/>
</dbReference>
<evidence type="ECO:0000256" key="1">
    <source>
        <dbReference type="SAM" id="Phobius"/>
    </source>
</evidence>
<accession>A0A317WMF7</accession>
<name>A0A317WMF7_9EURO</name>
<dbReference type="GeneID" id="37060980"/>
<dbReference type="EMBL" id="MSFL01000008">
    <property type="protein sequence ID" value="PWY86208.1"/>
    <property type="molecule type" value="Genomic_DNA"/>
</dbReference>
<proteinExistence type="predicted"/>
<dbReference type="RefSeq" id="XP_025400760.1">
    <property type="nucleotide sequence ID" value="XM_025538743.1"/>
</dbReference>
<dbReference type="AlphaFoldDB" id="A0A317WMF7"/>
<protein>
    <submittedName>
        <fullName evidence="2">Uncharacterized protein</fullName>
    </submittedName>
</protein>
<feature type="transmembrane region" description="Helical" evidence="1">
    <location>
        <begin position="49"/>
        <end position="70"/>
    </location>
</feature>
<evidence type="ECO:0000313" key="3">
    <source>
        <dbReference type="Proteomes" id="UP000247233"/>
    </source>
</evidence>
<sequence length="91" mass="10196">MFLSKHNDSTAWTSTGHPFLLLLSSPVLPFLFSRHCCFFIRLQSPTSSSILLVLLFLATLFSDFVSSHSFRAPPCLTLPFSLAVSLRTVYN</sequence>